<name>A0A5B9D784_9ARCH</name>
<sequence length="74" mass="8521">MKSINLKRFGFWVGLISALVIILVLIPKIERYTLFFLIILAIFGLEKLGERICVRIKLTAEQVTNAHINNRSNH</sequence>
<evidence type="ECO:0000256" key="1">
    <source>
        <dbReference type="SAM" id="Phobius"/>
    </source>
</evidence>
<evidence type="ECO:0000313" key="3">
    <source>
        <dbReference type="Proteomes" id="UP000321408"/>
    </source>
</evidence>
<keyword evidence="1" id="KW-0812">Transmembrane</keyword>
<accession>A0A5B9D784</accession>
<feature type="transmembrane region" description="Helical" evidence="1">
    <location>
        <begin position="32"/>
        <end position="49"/>
    </location>
</feature>
<keyword evidence="3" id="KW-1185">Reference proteome</keyword>
<dbReference type="AlphaFoldDB" id="A0A5B9D784"/>
<dbReference type="GeneID" id="41328491"/>
<dbReference type="EMBL" id="CP042905">
    <property type="protein sequence ID" value="QEE14677.1"/>
    <property type="molecule type" value="Genomic_DNA"/>
</dbReference>
<evidence type="ECO:0000313" key="2">
    <source>
        <dbReference type="EMBL" id="QEE14677.1"/>
    </source>
</evidence>
<dbReference type="Proteomes" id="UP000321408">
    <property type="component" value="Chromosome"/>
</dbReference>
<keyword evidence="1" id="KW-1133">Transmembrane helix</keyword>
<dbReference type="KEGG" id="psyt:DSAG12_00490"/>
<gene>
    <name evidence="2" type="ORF">DSAG12_00490</name>
</gene>
<reference evidence="2 3" key="2">
    <citation type="journal article" date="2024" name="Int. J. Syst. Evol. Microbiol.">
        <title>Promethearchaeum syntrophicum gen. nov., sp. nov., an anaerobic, obligately syntrophic archaeon, the first isolate of the lineage 'Asgard' archaea, and proposal of the new archaeal phylum Promethearchaeota phyl. nov. and kingdom Promethearchaeati regn. nov.</title>
        <authorList>
            <person name="Imachi H."/>
            <person name="Nobu M.K."/>
            <person name="Kato S."/>
            <person name="Takaki Y."/>
            <person name="Miyazaki M."/>
            <person name="Miyata M."/>
            <person name="Ogawara M."/>
            <person name="Saito Y."/>
            <person name="Sakai S."/>
            <person name="Tahara Y.O."/>
            <person name="Takano Y."/>
            <person name="Tasumi E."/>
            <person name="Uematsu K."/>
            <person name="Yoshimura T."/>
            <person name="Itoh T."/>
            <person name="Ohkuma M."/>
            <person name="Takai K."/>
        </authorList>
    </citation>
    <scope>NUCLEOTIDE SEQUENCE [LARGE SCALE GENOMIC DNA]</scope>
    <source>
        <strain evidence="2 3">MK-D1</strain>
    </source>
</reference>
<reference evidence="2 3" key="1">
    <citation type="journal article" date="2020" name="Nature">
        <title>Isolation of an archaeon at the prokaryote-eukaryote interface.</title>
        <authorList>
            <person name="Imachi H."/>
            <person name="Nobu M.K."/>
            <person name="Nakahara N."/>
            <person name="Morono Y."/>
            <person name="Ogawara M."/>
            <person name="Takaki Y."/>
            <person name="Takano Y."/>
            <person name="Uematsu K."/>
            <person name="Ikuta T."/>
            <person name="Ito M."/>
            <person name="Matsui Y."/>
            <person name="Miyazaki M."/>
            <person name="Murata K."/>
            <person name="Saito Y."/>
            <person name="Sakai S."/>
            <person name="Song C."/>
            <person name="Tasumi E."/>
            <person name="Yamanaka Y."/>
            <person name="Yamaguchi T."/>
            <person name="Kamagata Y."/>
            <person name="Tamaki H."/>
            <person name="Takai K."/>
        </authorList>
    </citation>
    <scope>NUCLEOTIDE SEQUENCE [LARGE SCALE GENOMIC DNA]</scope>
    <source>
        <strain evidence="2 3">MK-D1</strain>
    </source>
</reference>
<organism evidence="2 3">
    <name type="scientific">Promethearchaeum syntrophicum</name>
    <dbReference type="NCBI Taxonomy" id="2594042"/>
    <lineage>
        <taxon>Archaea</taxon>
        <taxon>Promethearchaeati</taxon>
        <taxon>Promethearchaeota</taxon>
        <taxon>Promethearchaeia</taxon>
        <taxon>Promethearchaeales</taxon>
        <taxon>Promethearchaeaceae</taxon>
        <taxon>Promethearchaeum</taxon>
    </lineage>
</organism>
<keyword evidence="1" id="KW-0472">Membrane</keyword>
<proteinExistence type="predicted"/>
<dbReference type="RefSeq" id="WP_147661620.1">
    <property type="nucleotide sequence ID" value="NZ_CP042905.2"/>
</dbReference>
<protein>
    <submittedName>
        <fullName evidence="2">Uncharacterized protein</fullName>
    </submittedName>
</protein>
<feature type="transmembrane region" description="Helical" evidence="1">
    <location>
        <begin position="9"/>
        <end position="26"/>
    </location>
</feature>